<dbReference type="Proteomes" id="UP000020467">
    <property type="component" value="Unassembled WGS sequence"/>
</dbReference>
<evidence type="ECO:0000313" key="2">
    <source>
        <dbReference type="EMBL" id="EXF82681.1"/>
    </source>
</evidence>
<protein>
    <submittedName>
        <fullName evidence="2">Uncharacterized protein</fullName>
    </submittedName>
</protein>
<feature type="region of interest" description="Disordered" evidence="1">
    <location>
        <begin position="137"/>
        <end position="169"/>
    </location>
</feature>
<gene>
    <name evidence="2" type="ORF">CFIO01_11036</name>
</gene>
<dbReference type="EMBL" id="JARH01000294">
    <property type="protein sequence ID" value="EXF82681.1"/>
    <property type="molecule type" value="Genomic_DNA"/>
</dbReference>
<name>A0A010RQE1_9PEZI</name>
<reference evidence="2 3" key="1">
    <citation type="submission" date="2014-02" db="EMBL/GenBank/DDBJ databases">
        <title>The genome sequence of Colletotrichum fioriniae PJ7.</title>
        <authorList>
            <person name="Baroncelli R."/>
            <person name="Thon M.R."/>
        </authorList>
    </citation>
    <scope>NUCLEOTIDE SEQUENCE [LARGE SCALE GENOMIC DNA]</scope>
    <source>
        <strain evidence="2 3">PJ7</strain>
    </source>
</reference>
<accession>A0A010RQE1</accession>
<feature type="region of interest" description="Disordered" evidence="1">
    <location>
        <begin position="48"/>
        <end position="102"/>
    </location>
</feature>
<dbReference type="HOGENOM" id="CLU_1415040_0_0_1"/>
<organism evidence="2 3">
    <name type="scientific">Colletotrichum fioriniae PJ7</name>
    <dbReference type="NCBI Taxonomy" id="1445577"/>
    <lineage>
        <taxon>Eukaryota</taxon>
        <taxon>Fungi</taxon>
        <taxon>Dikarya</taxon>
        <taxon>Ascomycota</taxon>
        <taxon>Pezizomycotina</taxon>
        <taxon>Sordariomycetes</taxon>
        <taxon>Hypocreomycetidae</taxon>
        <taxon>Glomerellales</taxon>
        <taxon>Glomerellaceae</taxon>
        <taxon>Colletotrichum</taxon>
        <taxon>Colletotrichum acutatum species complex</taxon>
    </lineage>
</organism>
<dbReference type="KEGG" id="cfj:CFIO01_11036"/>
<feature type="compositionally biased region" description="Acidic residues" evidence="1">
    <location>
        <begin position="137"/>
        <end position="151"/>
    </location>
</feature>
<keyword evidence="3" id="KW-1185">Reference proteome</keyword>
<comment type="caution">
    <text evidence="2">The sequence shown here is derived from an EMBL/GenBank/DDBJ whole genome shotgun (WGS) entry which is preliminary data.</text>
</comment>
<evidence type="ECO:0000256" key="1">
    <source>
        <dbReference type="SAM" id="MobiDB-lite"/>
    </source>
</evidence>
<sequence>MAHTDTVDRGFITGPVNKGDEKEHSCLSHVVDLYSTIDRHLYMEVDYKEDTDSGSPGVEYEDDDEEDDQSTGTEVCSSPGSDAMTDDGNSLSSLASGEEYTAEELADAGNQLGNQKSYAFLVREQDDDDNQILFIEISDDEDEDDENDSVEMLDASSVDSFVEEDEKKDDKEVGDITALEKVFLDIDQGFAV</sequence>
<dbReference type="OrthoDB" id="10422447at2759"/>
<proteinExistence type="predicted"/>
<feature type="compositionally biased region" description="Acidic residues" evidence="1">
    <location>
        <begin position="59"/>
        <end position="69"/>
    </location>
</feature>
<evidence type="ECO:0000313" key="3">
    <source>
        <dbReference type="Proteomes" id="UP000020467"/>
    </source>
</evidence>
<feature type="compositionally biased region" description="Polar residues" evidence="1">
    <location>
        <begin position="70"/>
        <end position="80"/>
    </location>
</feature>
<feature type="region of interest" description="Disordered" evidence="1">
    <location>
        <begin position="1"/>
        <end position="23"/>
    </location>
</feature>
<dbReference type="AlphaFoldDB" id="A0A010RQE1"/>